<dbReference type="RefSeq" id="WP_264322684.1">
    <property type="nucleotide sequence ID" value="NZ_JADEXN010000375.1"/>
</dbReference>
<gene>
    <name evidence="1" type="ORF">IQ235_17285</name>
</gene>
<evidence type="ECO:0000313" key="2">
    <source>
        <dbReference type="Proteomes" id="UP000621799"/>
    </source>
</evidence>
<dbReference type="AlphaFoldDB" id="A0A928W201"/>
<sequence>MTTTIQKIDTIQDQPVILEQPAIWTRAFIWSIVVMTASTPISVALAKIERSIPAIGKLEPRTQPNPAF</sequence>
<dbReference type="Proteomes" id="UP000621799">
    <property type="component" value="Unassembled WGS sequence"/>
</dbReference>
<keyword evidence="2" id="KW-1185">Reference proteome</keyword>
<reference evidence="1" key="1">
    <citation type="submission" date="2020-10" db="EMBL/GenBank/DDBJ databases">
        <authorList>
            <person name="Castelo-Branco R."/>
            <person name="Eusebio N."/>
            <person name="Adriana R."/>
            <person name="Vieira A."/>
            <person name="Brugerolle De Fraissinette N."/>
            <person name="Rezende De Castro R."/>
            <person name="Schneider M.P."/>
            <person name="Vasconcelos V."/>
            <person name="Leao P.N."/>
        </authorList>
    </citation>
    <scope>NUCLEOTIDE SEQUENCE</scope>
    <source>
        <strain evidence="1">LEGE 11467</strain>
    </source>
</reference>
<proteinExistence type="predicted"/>
<comment type="caution">
    <text evidence="1">The sequence shown here is derived from an EMBL/GenBank/DDBJ whole genome shotgun (WGS) entry which is preliminary data.</text>
</comment>
<organism evidence="1 2">
    <name type="scientific">Zarconia navalis LEGE 11467</name>
    <dbReference type="NCBI Taxonomy" id="1828826"/>
    <lineage>
        <taxon>Bacteria</taxon>
        <taxon>Bacillati</taxon>
        <taxon>Cyanobacteriota</taxon>
        <taxon>Cyanophyceae</taxon>
        <taxon>Oscillatoriophycideae</taxon>
        <taxon>Oscillatoriales</taxon>
        <taxon>Oscillatoriales incertae sedis</taxon>
        <taxon>Zarconia</taxon>
        <taxon>Zarconia navalis</taxon>
    </lineage>
</organism>
<name>A0A928W201_9CYAN</name>
<dbReference type="EMBL" id="JADEXN010000375">
    <property type="protein sequence ID" value="MBE9042526.1"/>
    <property type="molecule type" value="Genomic_DNA"/>
</dbReference>
<protein>
    <submittedName>
        <fullName evidence="1">Uncharacterized protein</fullName>
    </submittedName>
</protein>
<accession>A0A928W201</accession>
<evidence type="ECO:0000313" key="1">
    <source>
        <dbReference type="EMBL" id="MBE9042526.1"/>
    </source>
</evidence>